<dbReference type="EMBL" id="MK977707">
    <property type="protein sequence ID" value="QDF19802.1"/>
    <property type="molecule type" value="Genomic_DNA"/>
</dbReference>
<accession>A0A4Y6EMV1</accession>
<dbReference type="RefSeq" id="YP_010754859.1">
    <property type="nucleotide sequence ID" value="NC_073464.1"/>
</dbReference>
<dbReference type="GeneID" id="80019460"/>
<proteinExistence type="predicted"/>
<name>A0A4Y6EMV1_9CAUD</name>
<dbReference type="Proteomes" id="UP000318419">
    <property type="component" value="Genome"/>
</dbReference>
<reference evidence="1 2" key="1">
    <citation type="submission" date="2019-05" db="EMBL/GenBank/DDBJ databases">
        <authorList>
            <person name="Kim R."/>
            <person name="Haleblian K.L."/>
            <person name="Torres C.-L.T."/>
            <person name="Chong M.Y."/>
            <person name="Duong K."/>
            <person name="Lee C."/>
            <person name="Lai L.T."/>
            <person name="Ballew A.S."/>
            <person name="Ly A.M."/>
            <person name="Wu S."/>
            <person name="Ngo R.T."/>
            <person name="Freise A.C."/>
            <person name="Reddi K."/>
            <person name="Moberg-Parker J."/>
            <person name="Garlena R.A."/>
            <person name="Russell D.A."/>
            <person name="Pope W.H."/>
            <person name="Jacobs-Sera D."/>
            <person name="Hatfull G.F."/>
        </authorList>
    </citation>
    <scope>NUCLEOTIDE SEQUENCE [LARGE SCALE GENOMIC DNA]</scope>
</reference>
<keyword evidence="2" id="KW-1185">Reference proteome</keyword>
<sequence length="197" mass="20947">MTATATLTEDQRWLLYVAARHVMPIALIDPAYGIRELKASHAGGCWPPGRDRVPGWLNSYQVTKSGIAGGEAPGSERVTVTWAQLKRFAQDLPADLRAVLTGAYKADWNNVDDAMLAVLGLAGAGPGRCATSLDEFTVGQHVKVVVGMGCVKPGVVEHVGPNKVEVVFDGGRGLYRPYELIPGAQPVGQLDLFGEPA</sequence>
<gene>
    <name evidence="1" type="primary">70</name>
    <name evidence="1" type="ORF">SEA_LILSPOTTY_70</name>
</gene>
<protein>
    <submittedName>
        <fullName evidence="1">Uncharacterized protein</fullName>
    </submittedName>
</protein>
<evidence type="ECO:0000313" key="2">
    <source>
        <dbReference type="Proteomes" id="UP000318419"/>
    </source>
</evidence>
<dbReference type="KEGG" id="vg:80019460"/>
<evidence type="ECO:0000313" key="1">
    <source>
        <dbReference type="EMBL" id="QDF19802.1"/>
    </source>
</evidence>
<organism evidence="1 2">
    <name type="scientific">Mycobacterium phage LilSpotty</name>
    <dbReference type="NCBI Taxonomy" id="2588512"/>
    <lineage>
        <taxon>Viruses</taxon>
        <taxon>Duplodnaviria</taxon>
        <taxon>Heunggongvirae</taxon>
        <taxon>Uroviricota</taxon>
        <taxon>Caudoviricetes</taxon>
        <taxon>Lilspottyvirus</taxon>
        <taxon>Lilspottyvirus lilspotty</taxon>
    </lineage>
</organism>